<keyword evidence="2" id="KW-0560">Oxidoreductase</keyword>
<accession>A0A1H9Q2X1</accession>
<gene>
    <name evidence="2" type="ORF">SAMN05518684_10225</name>
</gene>
<evidence type="ECO:0000259" key="1">
    <source>
        <dbReference type="Pfam" id="PF00903"/>
    </source>
</evidence>
<dbReference type="Pfam" id="PF00903">
    <property type="entry name" value="Glyoxalase"/>
    <property type="match status" value="1"/>
</dbReference>
<dbReference type="InterPro" id="IPR004360">
    <property type="entry name" value="Glyas_Fos-R_dOase_dom"/>
</dbReference>
<dbReference type="Gene3D" id="3.10.180.10">
    <property type="entry name" value="2,3-Dihydroxybiphenyl 1,2-Dioxygenase, domain 1"/>
    <property type="match status" value="1"/>
</dbReference>
<dbReference type="InterPro" id="IPR029068">
    <property type="entry name" value="Glyas_Bleomycin-R_OHBP_Dase"/>
</dbReference>
<name>A0A1H9Q2X1_9BACI</name>
<protein>
    <submittedName>
        <fullName evidence="2">Catechol 2,3-dioxygenase</fullName>
    </submittedName>
</protein>
<dbReference type="STRING" id="1601833.SAMN05518684_10225"/>
<sequence length="118" mass="13652">MKPKPILNQIGTVFIPVSNIQRARDWYCDILGLPADGEILFGHLYIMPMKGTGIVLDSKIFSEENTYKAPPFHFNTTNIKQAYQYMNNKNVEITTKIENNHWFNFKDPDGNHLMICQC</sequence>
<dbReference type="Proteomes" id="UP000198571">
    <property type="component" value="Unassembled WGS sequence"/>
</dbReference>
<proteinExistence type="predicted"/>
<dbReference type="RefSeq" id="WP_093047373.1">
    <property type="nucleotide sequence ID" value="NZ_FOGT01000002.1"/>
</dbReference>
<dbReference type="GO" id="GO:0051213">
    <property type="term" value="F:dioxygenase activity"/>
    <property type="evidence" value="ECO:0007669"/>
    <property type="project" value="UniProtKB-KW"/>
</dbReference>
<evidence type="ECO:0000313" key="2">
    <source>
        <dbReference type="EMBL" id="SER54936.1"/>
    </source>
</evidence>
<keyword evidence="3" id="KW-1185">Reference proteome</keyword>
<organism evidence="2 3">
    <name type="scientific">Salipaludibacillus aurantiacus</name>
    <dbReference type="NCBI Taxonomy" id="1601833"/>
    <lineage>
        <taxon>Bacteria</taxon>
        <taxon>Bacillati</taxon>
        <taxon>Bacillota</taxon>
        <taxon>Bacilli</taxon>
        <taxon>Bacillales</taxon>
        <taxon>Bacillaceae</taxon>
    </lineage>
</organism>
<keyword evidence="2" id="KW-0223">Dioxygenase</keyword>
<dbReference type="OrthoDB" id="2354281at2"/>
<dbReference type="AlphaFoldDB" id="A0A1H9Q2X1"/>
<dbReference type="SUPFAM" id="SSF54593">
    <property type="entry name" value="Glyoxalase/Bleomycin resistance protein/Dihydroxybiphenyl dioxygenase"/>
    <property type="match status" value="1"/>
</dbReference>
<feature type="domain" description="Glyoxalase/fosfomycin resistance/dioxygenase" evidence="1">
    <location>
        <begin position="10"/>
        <end position="114"/>
    </location>
</feature>
<dbReference type="EMBL" id="FOGT01000002">
    <property type="protein sequence ID" value="SER54936.1"/>
    <property type="molecule type" value="Genomic_DNA"/>
</dbReference>
<reference evidence="3" key="1">
    <citation type="submission" date="2016-10" db="EMBL/GenBank/DDBJ databases">
        <authorList>
            <person name="Varghese N."/>
            <person name="Submissions S."/>
        </authorList>
    </citation>
    <scope>NUCLEOTIDE SEQUENCE [LARGE SCALE GENOMIC DNA]</scope>
    <source>
        <strain evidence="3">S9</strain>
    </source>
</reference>
<evidence type="ECO:0000313" key="3">
    <source>
        <dbReference type="Proteomes" id="UP000198571"/>
    </source>
</evidence>